<evidence type="ECO:0000313" key="3">
    <source>
        <dbReference type="Proteomes" id="UP001183535"/>
    </source>
</evidence>
<accession>A0ABD5EIQ5</accession>
<gene>
    <name evidence="2" type="ORF">RM877_01225</name>
</gene>
<sequence>MLSSLNPAARCSYLAYVEHLKNCSACHRHGRRCEQAEQLVRIYLADANPARSADGTRAPEPAAAAAPDDPGSQG</sequence>
<feature type="compositionally biased region" description="Low complexity" evidence="1">
    <location>
        <begin position="58"/>
        <end position="74"/>
    </location>
</feature>
<dbReference type="EMBL" id="JAVRES010000001">
    <property type="protein sequence ID" value="MDT0433297.1"/>
    <property type="molecule type" value="Genomic_DNA"/>
</dbReference>
<proteinExistence type="predicted"/>
<reference evidence="3" key="1">
    <citation type="submission" date="2023-07" db="EMBL/GenBank/DDBJ databases">
        <title>30 novel species of actinomycetes from the DSMZ collection.</title>
        <authorList>
            <person name="Nouioui I."/>
        </authorList>
    </citation>
    <scope>NUCLEOTIDE SEQUENCE [LARGE SCALE GENOMIC DNA]</scope>
    <source>
        <strain evidence="3">DSM 41981</strain>
    </source>
</reference>
<dbReference type="AlphaFoldDB" id="A0ABD5EIQ5"/>
<protein>
    <submittedName>
        <fullName evidence="2">Uncharacterized protein</fullName>
    </submittedName>
</protein>
<comment type="caution">
    <text evidence="2">The sequence shown here is derived from an EMBL/GenBank/DDBJ whole genome shotgun (WGS) entry which is preliminary data.</text>
</comment>
<dbReference type="RefSeq" id="WP_141721917.1">
    <property type="nucleotide sequence ID" value="NZ_JAVRES010000001.1"/>
</dbReference>
<evidence type="ECO:0000256" key="1">
    <source>
        <dbReference type="SAM" id="MobiDB-lite"/>
    </source>
</evidence>
<keyword evidence="3" id="KW-1185">Reference proteome</keyword>
<name>A0ABD5EIQ5_9ACTN</name>
<dbReference type="Proteomes" id="UP001183535">
    <property type="component" value="Unassembled WGS sequence"/>
</dbReference>
<evidence type="ECO:0000313" key="2">
    <source>
        <dbReference type="EMBL" id="MDT0433297.1"/>
    </source>
</evidence>
<organism evidence="2 3">
    <name type="scientific">Streptomyces doudnae</name>
    <dbReference type="NCBI Taxonomy" id="3075536"/>
    <lineage>
        <taxon>Bacteria</taxon>
        <taxon>Bacillati</taxon>
        <taxon>Actinomycetota</taxon>
        <taxon>Actinomycetes</taxon>
        <taxon>Kitasatosporales</taxon>
        <taxon>Streptomycetaceae</taxon>
        <taxon>Streptomyces</taxon>
    </lineage>
</organism>
<feature type="region of interest" description="Disordered" evidence="1">
    <location>
        <begin position="50"/>
        <end position="74"/>
    </location>
</feature>